<protein>
    <recommendedName>
        <fullName evidence="2">GIY-YIG domain-containing protein</fullName>
    </recommendedName>
</protein>
<dbReference type="AlphaFoldDB" id="A0A212LQE5"/>
<dbReference type="Pfam" id="PF01541">
    <property type="entry name" value="GIY-YIG"/>
    <property type="match status" value="1"/>
</dbReference>
<dbReference type="PANTHER" id="PTHR34477">
    <property type="entry name" value="UPF0213 PROTEIN YHBQ"/>
    <property type="match status" value="1"/>
</dbReference>
<accession>A0A212LQE5</accession>
<dbReference type="InterPro" id="IPR000305">
    <property type="entry name" value="GIY-YIG_endonuc"/>
</dbReference>
<feature type="domain" description="GIY-YIG" evidence="2">
    <location>
        <begin position="1"/>
        <end position="75"/>
    </location>
</feature>
<dbReference type="InterPro" id="IPR050190">
    <property type="entry name" value="UPF0213_domain"/>
</dbReference>
<evidence type="ECO:0000313" key="3">
    <source>
        <dbReference type="EMBL" id="SCM79742.1"/>
    </source>
</evidence>
<dbReference type="RefSeq" id="WP_075755812.1">
    <property type="nucleotide sequence ID" value="NZ_LT608335.1"/>
</dbReference>
<comment type="similarity">
    <text evidence="1">Belongs to the UPF0213 family.</text>
</comment>
<evidence type="ECO:0000259" key="2">
    <source>
        <dbReference type="PROSITE" id="PS50164"/>
    </source>
</evidence>
<dbReference type="Gene3D" id="3.40.1440.10">
    <property type="entry name" value="GIY-YIG endonuclease"/>
    <property type="match status" value="1"/>
</dbReference>
<proteinExistence type="inferred from homology"/>
<dbReference type="EMBL" id="FMJE01000003">
    <property type="protein sequence ID" value="SCM79742.1"/>
    <property type="molecule type" value="Genomic_DNA"/>
</dbReference>
<sequence>MPYTYIVKCADGSLYTGWTTNLETRVTAHNSGRGARYTRSRLPVTLVYYELQPDESQARKREYAIKQLDRKDKEQLIAGFTN</sequence>
<dbReference type="PANTHER" id="PTHR34477:SF1">
    <property type="entry name" value="UPF0213 PROTEIN YHBQ"/>
    <property type="match status" value="1"/>
</dbReference>
<dbReference type="InterPro" id="IPR035901">
    <property type="entry name" value="GIY-YIG_endonuc_sf"/>
</dbReference>
<name>A0A212LQE5_9FIRM</name>
<dbReference type="CDD" id="cd10456">
    <property type="entry name" value="GIY-YIG_UPF0213"/>
    <property type="match status" value="1"/>
</dbReference>
<organism evidence="3">
    <name type="scientific">uncultured Sporomusa sp</name>
    <dbReference type="NCBI Taxonomy" id="307249"/>
    <lineage>
        <taxon>Bacteria</taxon>
        <taxon>Bacillati</taxon>
        <taxon>Bacillota</taxon>
        <taxon>Negativicutes</taxon>
        <taxon>Selenomonadales</taxon>
        <taxon>Sporomusaceae</taxon>
        <taxon>Sporomusa</taxon>
        <taxon>environmental samples</taxon>
    </lineage>
</organism>
<dbReference type="SUPFAM" id="SSF82771">
    <property type="entry name" value="GIY-YIG endonuclease"/>
    <property type="match status" value="1"/>
</dbReference>
<gene>
    <name evidence="3" type="ORF">KL86SPO_30072</name>
</gene>
<reference evidence="3" key="1">
    <citation type="submission" date="2016-08" db="EMBL/GenBank/DDBJ databases">
        <authorList>
            <person name="Seilhamer J.J."/>
        </authorList>
    </citation>
    <scope>NUCLEOTIDE SEQUENCE</scope>
    <source>
        <strain evidence="3">86</strain>
    </source>
</reference>
<evidence type="ECO:0000256" key="1">
    <source>
        <dbReference type="ARBA" id="ARBA00007435"/>
    </source>
</evidence>
<dbReference type="PROSITE" id="PS50164">
    <property type="entry name" value="GIY_YIG"/>
    <property type="match status" value="1"/>
</dbReference>